<proteinExistence type="predicted"/>
<keyword evidence="2" id="KW-1185">Reference proteome</keyword>
<dbReference type="Proteomes" id="UP000030755">
    <property type="component" value="Unassembled WGS sequence"/>
</dbReference>
<sequence>MDSSLAHVTDFLFKRSDGAQIIKHVSEIISASCSGVMAEAVMTSLLRRRLILVVSLNATVMKIVFDVVQEFC</sequence>
<accession>A0A075AV69</accession>
<protein>
    <submittedName>
        <fullName evidence="1">Uncharacterized protein</fullName>
    </submittedName>
</protein>
<gene>
    <name evidence="1" type="ORF">O9G_001356</name>
</gene>
<dbReference type="EMBL" id="KE561154">
    <property type="protein sequence ID" value="EPZ32454.1"/>
    <property type="molecule type" value="Genomic_DNA"/>
</dbReference>
<name>A0A075AV69_ROZAC</name>
<dbReference type="AlphaFoldDB" id="A0A075AV69"/>
<organism evidence="1 2">
    <name type="scientific">Rozella allomycis (strain CSF55)</name>
    <dbReference type="NCBI Taxonomy" id="988480"/>
    <lineage>
        <taxon>Eukaryota</taxon>
        <taxon>Fungi</taxon>
        <taxon>Fungi incertae sedis</taxon>
        <taxon>Cryptomycota</taxon>
        <taxon>Cryptomycota incertae sedis</taxon>
        <taxon>Rozella</taxon>
    </lineage>
</organism>
<dbReference type="HOGENOM" id="CLU_2723609_0_0_1"/>
<evidence type="ECO:0000313" key="1">
    <source>
        <dbReference type="EMBL" id="EPZ32454.1"/>
    </source>
</evidence>
<reference evidence="1 2" key="1">
    <citation type="journal article" date="2013" name="Curr. Biol.">
        <title>Shared signatures of parasitism and phylogenomics unite Cryptomycota and microsporidia.</title>
        <authorList>
            <person name="James T.Y."/>
            <person name="Pelin A."/>
            <person name="Bonen L."/>
            <person name="Ahrendt S."/>
            <person name="Sain D."/>
            <person name="Corradi N."/>
            <person name="Stajich J.E."/>
        </authorList>
    </citation>
    <scope>NUCLEOTIDE SEQUENCE [LARGE SCALE GENOMIC DNA]</scope>
    <source>
        <strain evidence="1 2">CSF55</strain>
    </source>
</reference>
<evidence type="ECO:0000313" key="2">
    <source>
        <dbReference type="Proteomes" id="UP000030755"/>
    </source>
</evidence>